<reference evidence="3 4" key="1">
    <citation type="submission" date="2020-11" db="EMBL/GenBank/DDBJ databases">
        <authorList>
            <person name="Kim M.K."/>
        </authorList>
    </citation>
    <scope>NUCLEOTIDE SEQUENCE [LARGE SCALE GENOMIC DNA]</scope>
    <source>
        <strain evidence="3 4">BT662</strain>
    </source>
</reference>
<evidence type="ECO:0000256" key="1">
    <source>
        <dbReference type="SAM" id="Phobius"/>
    </source>
</evidence>
<name>A0ABS0I255_9BACT</name>
<dbReference type="RefSeq" id="WP_196292450.1">
    <property type="nucleotide sequence ID" value="NZ_JADQDM010000002.1"/>
</dbReference>
<keyword evidence="1" id="KW-0472">Membrane</keyword>
<dbReference type="PANTHER" id="PTHR23028">
    <property type="entry name" value="ACETYLTRANSFERASE"/>
    <property type="match status" value="1"/>
</dbReference>
<dbReference type="Pfam" id="PF01757">
    <property type="entry name" value="Acyl_transf_3"/>
    <property type="match status" value="1"/>
</dbReference>
<keyword evidence="3" id="KW-0808">Transferase</keyword>
<protein>
    <submittedName>
        <fullName evidence="3">Acyltransferase</fullName>
    </submittedName>
</protein>
<keyword evidence="1" id="KW-1133">Transmembrane helix</keyword>
<feature type="transmembrane region" description="Helical" evidence="1">
    <location>
        <begin position="217"/>
        <end position="237"/>
    </location>
</feature>
<accession>A0ABS0I255</accession>
<feature type="transmembrane region" description="Helical" evidence="1">
    <location>
        <begin position="176"/>
        <end position="205"/>
    </location>
</feature>
<keyword evidence="3" id="KW-0012">Acyltransferase</keyword>
<dbReference type="InterPro" id="IPR050879">
    <property type="entry name" value="Acyltransferase_3"/>
</dbReference>
<dbReference type="EMBL" id="JADQDM010000002">
    <property type="protein sequence ID" value="MBF9221034.1"/>
    <property type="molecule type" value="Genomic_DNA"/>
</dbReference>
<proteinExistence type="predicted"/>
<keyword evidence="1" id="KW-0812">Transmembrane</keyword>
<feature type="domain" description="Acyltransferase 3" evidence="2">
    <location>
        <begin position="17"/>
        <end position="330"/>
    </location>
</feature>
<evidence type="ECO:0000313" key="3">
    <source>
        <dbReference type="EMBL" id="MBF9221034.1"/>
    </source>
</evidence>
<comment type="caution">
    <text evidence="3">The sequence shown here is derived from an EMBL/GenBank/DDBJ whole genome shotgun (WGS) entry which is preliminary data.</text>
</comment>
<dbReference type="InterPro" id="IPR002656">
    <property type="entry name" value="Acyl_transf_3_dom"/>
</dbReference>
<organism evidence="3 4">
    <name type="scientific">Hymenobacter ruricola</name>
    <dbReference type="NCBI Taxonomy" id="2791023"/>
    <lineage>
        <taxon>Bacteria</taxon>
        <taxon>Pseudomonadati</taxon>
        <taxon>Bacteroidota</taxon>
        <taxon>Cytophagia</taxon>
        <taxon>Cytophagales</taxon>
        <taxon>Hymenobacteraceae</taxon>
        <taxon>Hymenobacter</taxon>
    </lineage>
</organism>
<feature type="transmembrane region" description="Helical" evidence="1">
    <location>
        <begin position="21"/>
        <end position="40"/>
    </location>
</feature>
<feature type="transmembrane region" description="Helical" evidence="1">
    <location>
        <begin position="318"/>
        <end position="338"/>
    </location>
</feature>
<dbReference type="GO" id="GO:0016746">
    <property type="term" value="F:acyltransferase activity"/>
    <property type="evidence" value="ECO:0007669"/>
    <property type="project" value="UniProtKB-KW"/>
</dbReference>
<keyword evidence="4" id="KW-1185">Reference proteome</keyword>
<feature type="transmembrane region" description="Helical" evidence="1">
    <location>
        <begin position="90"/>
        <end position="109"/>
    </location>
</feature>
<sequence length="365" mass="39731">MKPPSQPSPISTSTSVALDALRLLAALVVVVFHASSQWLTDYPALHEALGRASHAAVVVFFVLSGYVIAFTTAANNRGPRQYAVARLSRLYSMLGPALLLTALVEIIVVNVDAPLTARYVHEHSGLRYLLTAAFGSESGPLSAAPPLNSPLWSLSYEFWYYALFGLWCYRAAIPRAGWWLAGAAVLAGPKILLMLPVWLFGVAAWRWPKWSIGRRQAGLWFTLFLVLSGLAVAYVPAWPVAVGVRPLFLSGQFVTDWLVGALVALAIWGLPGAGPGVASTGAPAFRRLAELSFPLYAFHFPLLVLWRVALGWRANDWLQLGQVVAGICVAAGLLGIAFERQRRGWIRLFERLAGVIRPRRAPAGK</sequence>
<feature type="transmembrane region" description="Helical" evidence="1">
    <location>
        <begin position="293"/>
        <end position="312"/>
    </location>
</feature>
<feature type="transmembrane region" description="Helical" evidence="1">
    <location>
        <begin position="257"/>
        <end position="281"/>
    </location>
</feature>
<evidence type="ECO:0000259" key="2">
    <source>
        <dbReference type="Pfam" id="PF01757"/>
    </source>
</evidence>
<feature type="transmembrane region" description="Helical" evidence="1">
    <location>
        <begin position="52"/>
        <end position="69"/>
    </location>
</feature>
<dbReference type="Proteomes" id="UP000618931">
    <property type="component" value="Unassembled WGS sequence"/>
</dbReference>
<gene>
    <name evidence="3" type="ORF">I2H31_07960</name>
</gene>
<evidence type="ECO:0000313" key="4">
    <source>
        <dbReference type="Proteomes" id="UP000618931"/>
    </source>
</evidence>